<evidence type="ECO:0000313" key="3">
    <source>
        <dbReference type="Proteomes" id="UP000018211"/>
    </source>
</evidence>
<dbReference type="RefSeq" id="WP_022611396.1">
    <property type="nucleotide sequence ID" value="NZ_LK391965.1"/>
</dbReference>
<dbReference type="Gene3D" id="3.90.79.10">
    <property type="entry name" value="Nucleoside Triphosphate Pyrophosphohydrolase"/>
    <property type="match status" value="1"/>
</dbReference>
<reference evidence="2 3" key="1">
    <citation type="journal article" date="2013" name="ISME J.">
        <title>Comparative genomics of pathogenic lineages of Vibrio nigripulchritudo identifies virulence-associated traits.</title>
        <authorList>
            <person name="Goudenege D."/>
            <person name="Labreuche Y."/>
            <person name="Krin E."/>
            <person name="Ansquer D."/>
            <person name="Mangenot S."/>
            <person name="Calteau A."/>
            <person name="Medigue C."/>
            <person name="Mazel D."/>
            <person name="Polz M.F."/>
            <person name="Le Roux F."/>
        </authorList>
    </citation>
    <scope>NUCLEOTIDE SEQUENCE [LARGE SCALE GENOMIC DNA]</scope>
    <source>
        <strain evidence="2 3">SOn1</strain>
    </source>
</reference>
<evidence type="ECO:0000256" key="1">
    <source>
        <dbReference type="ARBA" id="ARBA00001946"/>
    </source>
</evidence>
<protein>
    <recommendedName>
        <fullName evidence="4">GIY-YIG domain-containing protein</fullName>
    </recommendedName>
</protein>
<dbReference type="InterPro" id="IPR020084">
    <property type="entry name" value="NUDIX_hydrolase_CS"/>
</dbReference>
<organism evidence="2 3">
    <name type="scientific">Vibrio nigripulchritudo SOn1</name>
    <dbReference type="NCBI Taxonomy" id="1238450"/>
    <lineage>
        <taxon>Bacteria</taxon>
        <taxon>Pseudomonadati</taxon>
        <taxon>Pseudomonadota</taxon>
        <taxon>Gammaproteobacteria</taxon>
        <taxon>Vibrionales</taxon>
        <taxon>Vibrionaceae</taxon>
        <taxon>Vibrio</taxon>
    </lineage>
</organism>
<gene>
    <name evidence="2" type="ORF">VIBNISOn1_1690019</name>
</gene>
<proteinExistence type="predicted"/>
<sequence length="179" mass="20111">MATKHYLIITDSNKEYVYVGTGSFGAAEKDQRKGHHFPGGSKDGNEDFKATLVREVSEEFGTEWGTLVQHSDINKSFHKIKEGDKTLAEYYTLALHNPPEAGKLKEDSFPTNQGKYPGPRYAFDPAFSEIIKLKIKGGYFIPENGENTNIKYDNGSVKKYSNGWHKIAFEALLNKVNQS</sequence>
<dbReference type="SUPFAM" id="SSF55811">
    <property type="entry name" value="Nudix"/>
    <property type="match status" value="1"/>
</dbReference>
<dbReference type="PROSITE" id="PS00893">
    <property type="entry name" value="NUDIX_BOX"/>
    <property type="match status" value="1"/>
</dbReference>
<dbReference type="InterPro" id="IPR015797">
    <property type="entry name" value="NUDIX_hydrolase-like_dom_sf"/>
</dbReference>
<evidence type="ECO:0000313" key="2">
    <source>
        <dbReference type="EMBL" id="CCO46174.1"/>
    </source>
</evidence>
<accession>A0AAV2VNB7</accession>
<comment type="caution">
    <text evidence="2">The sequence shown here is derived from an EMBL/GenBank/DDBJ whole genome shotgun (WGS) entry which is preliminary data.</text>
</comment>
<comment type="cofactor">
    <cofactor evidence="1">
        <name>Mg(2+)</name>
        <dbReference type="ChEBI" id="CHEBI:18420"/>
    </cofactor>
</comment>
<dbReference type="GO" id="GO:0016787">
    <property type="term" value="F:hydrolase activity"/>
    <property type="evidence" value="ECO:0007669"/>
    <property type="project" value="UniProtKB-KW"/>
</dbReference>
<evidence type="ECO:0008006" key="4">
    <source>
        <dbReference type="Google" id="ProtNLM"/>
    </source>
</evidence>
<dbReference type="AlphaFoldDB" id="A0AAV2VNB7"/>
<dbReference type="CDD" id="cd02883">
    <property type="entry name" value="NUDIX_Hydrolase"/>
    <property type="match status" value="1"/>
</dbReference>
<name>A0AAV2VNB7_9VIBR</name>
<dbReference type="Proteomes" id="UP000018211">
    <property type="component" value="Unassembled WGS sequence"/>
</dbReference>
<dbReference type="EMBL" id="CAOF01000078">
    <property type="protein sequence ID" value="CCO46174.1"/>
    <property type="molecule type" value="Genomic_DNA"/>
</dbReference>